<proteinExistence type="predicted"/>
<organism evidence="1 2">
    <name type="scientific">Chitinophaga filiformis</name>
    <name type="common">Myxococcus filiformis</name>
    <name type="synonym">Flexibacter filiformis</name>
    <dbReference type="NCBI Taxonomy" id="104663"/>
    <lineage>
        <taxon>Bacteria</taxon>
        <taxon>Pseudomonadati</taxon>
        <taxon>Bacteroidota</taxon>
        <taxon>Chitinophagia</taxon>
        <taxon>Chitinophagales</taxon>
        <taxon>Chitinophagaceae</taxon>
        <taxon>Chitinophaga</taxon>
    </lineage>
</organism>
<reference evidence="1 2" key="1">
    <citation type="submission" date="2016-10" db="EMBL/GenBank/DDBJ databases">
        <authorList>
            <person name="de Groot N.N."/>
        </authorList>
    </citation>
    <scope>NUCLEOTIDE SEQUENCE [LARGE SCALE GENOMIC DNA]</scope>
    <source>
        <strain evidence="1 2">DSM 527</strain>
    </source>
</reference>
<protein>
    <submittedName>
        <fullName evidence="1">Uncharacterized protein</fullName>
    </submittedName>
</protein>
<sequence>SAPLGASVFVARGDNPGGHNGGDNPVHNGVTTLGICEVTTRDLLVTTPGTDMRFVRINE</sequence>
<dbReference type="AlphaFoldDB" id="A0A1G8E3C6"/>
<name>A0A1G8E3C6_CHIFI</name>
<feature type="non-terminal residue" evidence="1">
    <location>
        <position position="1"/>
    </location>
</feature>
<dbReference type="Proteomes" id="UP000199045">
    <property type="component" value="Unassembled WGS sequence"/>
</dbReference>
<accession>A0A1G8E3C6</accession>
<evidence type="ECO:0000313" key="2">
    <source>
        <dbReference type="Proteomes" id="UP000199045"/>
    </source>
</evidence>
<dbReference type="STRING" id="104663.SAMN04488121_11681"/>
<evidence type="ECO:0000313" key="1">
    <source>
        <dbReference type="EMBL" id="SDH64331.1"/>
    </source>
</evidence>
<dbReference type="EMBL" id="FNBN01000016">
    <property type="protein sequence ID" value="SDH64331.1"/>
    <property type="molecule type" value="Genomic_DNA"/>
</dbReference>
<gene>
    <name evidence="1" type="ORF">SAMN04488121_11681</name>
</gene>